<dbReference type="InterPro" id="IPR014777">
    <property type="entry name" value="4pyrrole_Mease_sub1"/>
</dbReference>
<keyword evidence="4 7" id="KW-0489">Methyltransferase</keyword>
<dbReference type="SUPFAM" id="SSF53790">
    <property type="entry name" value="Tetrapyrrole methylase"/>
    <property type="match status" value="1"/>
</dbReference>
<evidence type="ECO:0000313" key="9">
    <source>
        <dbReference type="EMBL" id="SLM30250.1"/>
    </source>
</evidence>
<evidence type="ECO:0000256" key="6">
    <source>
        <dbReference type="ARBA" id="ARBA00022691"/>
    </source>
</evidence>
<evidence type="ECO:0000256" key="4">
    <source>
        <dbReference type="ARBA" id="ARBA00022603"/>
    </source>
</evidence>
<evidence type="ECO:0000256" key="3">
    <source>
        <dbReference type="ARBA" id="ARBA00022573"/>
    </source>
</evidence>
<dbReference type="InterPro" id="IPR035996">
    <property type="entry name" value="4pyrrol_Methylase_sf"/>
</dbReference>
<accession>A0A1W1HCP8</accession>
<dbReference type="Proteomes" id="UP000191931">
    <property type="component" value="Unassembled WGS sequence"/>
</dbReference>
<dbReference type="InterPro" id="IPR003043">
    <property type="entry name" value="Uropor_MeTrfase_CS"/>
</dbReference>
<keyword evidence="6" id="KW-0949">S-adenosyl-L-methionine</keyword>
<dbReference type="PANTHER" id="PTHR45790">
    <property type="entry name" value="SIROHEME SYNTHASE-RELATED"/>
    <property type="match status" value="1"/>
</dbReference>
<dbReference type="EC" id="2.1.1.-" evidence="9"/>
<evidence type="ECO:0000256" key="1">
    <source>
        <dbReference type="ARBA" id="ARBA00004953"/>
    </source>
</evidence>
<comment type="pathway">
    <text evidence="1">Cofactor biosynthesis; adenosylcobalamin biosynthesis.</text>
</comment>
<comment type="similarity">
    <text evidence="2 7">Belongs to the precorrin methyltransferase family.</text>
</comment>
<evidence type="ECO:0000256" key="5">
    <source>
        <dbReference type="ARBA" id="ARBA00022679"/>
    </source>
</evidence>
<dbReference type="NCBIfam" id="TIGR01465">
    <property type="entry name" value="cobM_cbiF"/>
    <property type="match status" value="1"/>
</dbReference>
<proteinExistence type="inferred from homology"/>
<dbReference type="GO" id="GO:0009236">
    <property type="term" value="P:cobalamin biosynthetic process"/>
    <property type="evidence" value="ECO:0007669"/>
    <property type="project" value="UniProtKB-UniPathway"/>
</dbReference>
<dbReference type="STRING" id="1246637.MTBBW1_2170021"/>
<dbReference type="PANTHER" id="PTHR45790:SF4">
    <property type="entry name" value="COBALT-PRECORRIN-4 C(11)-METHYLTRANSFERASE"/>
    <property type="match status" value="1"/>
</dbReference>
<reference evidence="9 10" key="1">
    <citation type="submission" date="2017-03" db="EMBL/GenBank/DDBJ databases">
        <authorList>
            <person name="Afonso C.L."/>
            <person name="Miller P.J."/>
            <person name="Scott M.A."/>
            <person name="Spackman E."/>
            <person name="Goraichik I."/>
            <person name="Dimitrov K.M."/>
            <person name="Suarez D.L."/>
            <person name="Swayne D.E."/>
        </authorList>
    </citation>
    <scope>NUCLEOTIDE SEQUENCE [LARGE SCALE GENOMIC DNA]</scope>
    <source>
        <strain evidence="9">PRJEB14757</strain>
    </source>
</reference>
<dbReference type="Gene3D" id="3.30.950.10">
    <property type="entry name" value="Methyltransferase, Cobalt-precorrin-4 Transmethylase, Domain 2"/>
    <property type="match status" value="1"/>
</dbReference>
<dbReference type="AlphaFoldDB" id="A0A1W1HCP8"/>
<keyword evidence="5 7" id="KW-0808">Transferase</keyword>
<dbReference type="RefSeq" id="WP_342743956.1">
    <property type="nucleotide sequence ID" value="NZ_LT828559.1"/>
</dbReference>
<dbReference type="CDD" id="cd11641">
    <property type="entry name" value="Precorrin-4_C11-MT"/>
    <property type="match status" value="1"/>
</dbReference>
<dbReference type="InterPro" id="IPR006362">
    <property type="entry name" value="Cbl_synth_CobM/CibF"/>
</dbReference>
<dbReference type="EMBL" id="FWEV01000132">
    <property type="protein sequence ID" value="SLM30250.1"/>
    <property type="molecule type" value="Genomic_DNA"/>
</dbReference>
<sequence length="281" mass="30783">MVVADNAPFKDAEKLSDKEFLAIKRSDLFPVIFVGAGPGDPDLITVKGQKALSDADLIIYAGSLVPEALLTWKKEDAEVLNSASMTLDEIVEKICVAHERHKKVVRLHTGDPSLYGAILEQMRELDRHGISYSVIPGVTAAFAAAAAMGMEYTLPEVTQTLILTRIAGRTPVPESESLELLAAHQSSMAIYLSIAHVERVEKILSEHYGNNSLCAVAYKVSHPEERIVFCKIEDLAKTVAEEKLNRQALIIVGKVVESANQKSDVIKSRLYDSGFAHGFRQ</sequence>
<organism evidence="9 10">
    <name type="scientific">Desulfamplus magnetovallimortis</name>
    <dbReference type="NCBI Taxonomy" id="1246637"/>
    <lineage>
        <taxon>Bacteria</taxon>
        <taxon>Pseudomonadati</taxon>
        <taxon>Thermodesulfobacteriota</taxon>
        <taxon>Desulfobacteria</taxon>
        <taxon>Desulfobacterales</taxon>
        <taxon>Desulfobacteraceae</taxon>
        <taxon>Desulfamplus</taxon>
    </lineage>
</organism>
<keyword evidence="3" id="KW-0169">Cobalamin biosynthesis</keyword>
<dbReference type="PROSITE" id="PS00839">
    <property type="entry name" value="SUMT_1"/>
    <property type="match status" value="1"/>
</dbReference>
<dbReference type="Pfam" id="PF00590">
    <property type="entry name" value="TP_methylase"/>
    <property type="match status" value="1"/>
</dbReference>
<dbReference type="InterPro" id="IPR014776">
    <property type="entry name" value="4pyrrole_Mease_sub2"/>
</dbReference>
<dbReference type="InterPro" id="IPR050161">
    <property type="entry name" value="Siro_Cobalamin_biosynth"/>
</dbReference>
<dbReference type="GO" id="GO:0032259">
    <property type="term" value="P:methylation"/>
    <property type="evidence" value="ECO:0007669"/>
    <property type="project" value="UniProtKB-KW"/>
</dbReference>
<dbReference type="InterPro" id="IPR000878">
    <property type="entry name" value="4pyrrol_Mease"/>
</dbReference>
<protein>
    <submittedName>
        <fullName evidence="9">Putative cobalt-precorrin-4 C(11)-methyltransferase</fullName>
        <ecNumber evidence="9">2.1.1.-</ecNumber>
    </submittedName>
</protein>
<dbReference type="GO" id="GO:0046026">
    <property type="term" value="F:precorrin-4 C11-methyltransferase activity"/>
    <property type="evidence" value="ECO:0007669"/>
    <property type="project" value="InterPro"/>
</dbReference>
<keyword evidence="10" id="KW-1185">Reference proteome</keyword>
<dbReference type="Gene3D" id="3.40.1010.10">
    <property type="entry name" value="Cobalt-precorrin-4 Transmethylase, Domain 1"/>
    <property type="match status" value="1"/>
</dbReference>
<dbReference type="PROSITE" id="PS00840">
    <property type="entry name" value="SUMT_2"/>
    <property type="match status" value="1"/>
</dbReference>
<evidence type="ECO:0000256" key="7">
    <source>
        <dbReference type="RuleBase" id="RU003960"/>
    </source>
</evidence>
<dbReference type="UniPathway" id="UPA00148"/>
<gene>
    <name evidence="9" type="primary">cbiF</name>
    <name evidence="9" type="ORF">MTBBW1_2170021</name>
</gene>
<evidence type="ECO:0000256" key="2">
    <source>
        <dbReference type="ARBA" id="ARBA00005879"/>
    </source>
</evidence>
<name>A0A1W1HCP8_9BACT</name>
<evidence type="ECO:0000313" key="10">
    <source>
        <dbReference type="Proteomes" id="UP000191931"/>
    </source>
</evidence>
<evidence type="ECO:0000259" key="8">
    <source>
        <dbReference type="Pfam" id="PF00590"/>
    </source>
</evidence>
<feature type="domain" description="Tetrapyrrole methylase" evidence="8">
    <location>
        <begin position="31"/>
        <end position="236"/>
    </location>
</feature>